<accession>A0ABS7FS62</accession>
<dbReference type="EMBL" id="JAIBOA010000007">
    <property type="protein sequence ID" value="MBW8483246.1"/>
    <property type="molecule type" value="Genomic_DNA"/>
</dbReference>
<organism evidence="2 3">
    <name type="scientific">Actinomadura parmotrematis</name>
    <dbReference type="NCBI Taxonomy" id="2864039"/>
    <lineage>
        <taxon>Bacteria</taxon>
        <taxon>Bacillati</taxon>
        <taxon>Actinomycetota</taxon>
        <taxon>Actinomycetes</taxon>
        <taxon>Streptosporangiales</taxon>
        <taxon>Thermomonosporaceae</taxon>
        <taxon>Actinomadura</taxon>
    </lineage>
</organism>
<dbReference type="InterPro" id="IPR016040">
    <property type="entry name" value="NAD(P)-bd_dom"/>
</dbReference>
<dbReference type="PANTHER" id="PTHR43355">
    <property type="entry name" value="FLAVIN REDUCTASE (NADPH)"/>
    <property type="match status" value="1"/>
</dbReference>
<sequence>MATITVFGATGYAGGHITDEALRRGHEVIAVNRSGSAAAREGVTPVAGSIGDDALVRDLAARSDVLVVAVHGSADGQPYLAALVPNLLKAAAEGGARIGVVGGAGSLKVREGGPRLIDTAGFPEAARTESASHAKVLDALRAADTGADWFYVSPAAEFGAWVPGERTGTYRLGDNVLVTDEHGKSFISGADYAIAFVDEIDEPAHHRARFTVAY</sequence>
<name>A0ABS7FS62_9ACTN</name>
<dbReference type="PANTHER" id="PTHR43355:SF2">
    <property type="entry name" value="FLAVIN REDUCTASE (NADPH)"/>
    <property type="match status" value="1"/>
</dbReference>
<evidence type="ECO:0000259" key="1">
    <source>
        <dbReference type="Pfam" id="PF13460"/>
    </source>
</evidence>
<dbReference type="InterPro" id="IPR051606">
    <property type="entry name" value="Polyketide_Oxido-like"/>
</dbReference>
<dbReference type="InterPro" id="IPR036291">
    <property type="entry name" value="NAD(P)-bd_dom_sf"/>
</dbReference>
<evidence type="ECO:0000313" key="3">
    <source>
        <dbReference type="Proteomes" id="UP000774570"/>
    </source>
</evidence>
<feature type="domain" description="NAD(P)-binding" evidence="1">
    <location>
        <begin position="8"/>
        <end position="201"/>
    </location>
</feature>
<gene>
    <name evidence="2" type="ORF">K1Y72_12755</name>
</gene>
<protein>
    <submittedName>
        <fullName evidence="2">NAD(P)H-binding protein</fullName>
    </submittedName>
</protein>
<reference evidence="2 3" key="1">
    <citation type="submission" date="2021-07" db="EMBL/GenBank/DDBJ databases">
        <title>Actinomadura sp. PM05-2 isolated from lichen.</title>
        <authorList>
            <person name="Somphong A."/>
            <person name="Phongsopitanun W."/>
            <person name="Tanasupawat S."/>
            <person name="Peongsungnone V."/>
        </authorList>
    </citation>
    <scope>NUCLEOTIDE SEQUENCE [LARGE SCALE GENOMIC DNA]</scope>
    <source>
        <strain evidence="2 3">PM05-2</strain>
    </source>
</reference>
<dbReference type="Proteomes" id="UP000774570">
    <property type="component" value="Unassembled WGS sequence"/>
</dbReference>
<dbReference type="Pfam" id="PF13460">
    <property type="entry name" value="NAD_binding_10"/>
    <property type="match status" value="1"/>
</dbReference>
<dbReference type="Gene3D" id="3.40.50.720">
    <property type="entry name" value="NAD(P)-binding Rossmann-like Domain"/>
    <property type="match status" value="1"/>
</dbReference>
<proteinExistence type="predicted"/>
<dbReference type="SUPFAM" id="SSF51735">
    <property type="entry name" value="NAD(P)-binding Rossmann-fold domains"/>
    <property type="match status" value="1"/>
</dbReference>
<evidence type="ECO:0000313" key="2">
    <source>
        <dbReference type="EMBL" id="MBW8483246.1"/>
    </source>
</evidence>
<dbReference type="RefSeq" id="WP_220166340.1">
    <property type="nucleotide sequence ID" value="NZ_JAIBOA010000007.1"/>
</dbReference>
<comment type="caution">
    <text evidence="2">The sequence shown here is derived from an EMBL/GenBank/DDBJ whole genome shotgun (WGS) entry which is preliminary data.</text>
</comment>
<keyword evidence="3" id="KW-1185">Reference proteome</keyword>